<dbReference type="EMBL" id="JAPDDP010000047">
    <property type="protein sequence ID" value="MDA0183148.1"/>
    <property type="molecule type" value="Genomic_DNA"/>
</dbReference>
<dbReference type="Proteomes" id="UP001147653">
    <property type="component" value="Unassembled WGS sequence"/>
</dbReference>
<evidence type="ECO:0000313" key="2">
    <source>
        <dbReference type="EMBL" id="MDA0183148.1"/>
    </source>
</evidence>
<sequence length="171" mass="18799">MTTAMPDSYAQQPQGSESTAVIRSVGKCILLLIASGGLWSFAWMYHTTKEVSSRVNQPPPSPGLRTVLMIIPIVNYVMLFLAWQDIDKYAQRARSQSFSVVLYFVLTIIIPFVALFTYPSVQSRLNDAHRAATNGQATDAPLDTLDKVLVGIGLFFWALYILVIVVAVAGS</sequence>
<organism evidence="2 3">
    <name type="scientific">Solirubrobacter phytolaccae</name>
    <dbReference type="NCBI Taxonomy" id="1404360"/>
    <lineage>
        <taxon>Bacteria</taxon>
        <taxon>Bacillati</taxon>
        <taxon>Actinomycetota</taxon>
        <taxon>Thermoleophilia</taxon>
        <taxon>Solirubrobacterales</taxon>
        <taxon>Solirubrobacteraceae</taxon>
        <taxon>Solirubrobacter</taxon>
    </lineage>
</organism>
<evidence type="ECO:0000256" key="1">
    <source>
        <dbReference type="SAM" id="Phobius"/>
    </source>
</evidence>
<keyword evidence="1" id="KW-0812">Transmembrane</keyword>
<keyword evidence="1" id="KW-1133">Transmembrane helix</keyword>
<protein>
    <submittedName>
        <fullName evidence="2">DUF4234 domain-containing protein</fullName>
    </submittedName>
</protein>
<feature type="transmembrane region" description="Helical" evidence="1">
    <location>
        <begin position="28"/>
        <end position="46"/>
    </location>
</feature>
<dbReference type="AlphaFoldDB" id="A0A9X3NB00"/>
<keyword evidence="3" id="KW-1185">Reference proteome</keyword>
<feature type="transmembrane region" description="Helical" evidence="1">
    <location>
        <begin position="66"/>
        <end position="86"/>
    </location>
</feature>
<comment type="caution">
    <text evidence="2">The sequence shown here is derived from an EMBL/GenBank/DDBJ whole genome shotgun (WGS) entry which is preliminary data.</text>
</comment>
<feature type="transmembrane region" description="Helical" evidence="1">
    <location>
        <begin position="98"/>
        <end position="118"/>
    </location>
</feature>
<reference evidence="2" key="1">
    <citation type="submission" date="2022-10" db="EMBL/GenBank/DDBJ databases">
        <title>The WGS of Solirubrobacter phytolaccae KCTC 29190.</title>
        <authorList>
            <person name="Jiang Z."/>
        </authorList>
    </citation>
    <scope>NUCLEOTIDE SEQUENCE</scope>
    <source>
        <strain evidence="2">KCTC 29190</strain>
    </source>
</reference>
<gene>
    <name evidence="2" type="ORF">OJ997_22755</name>
</gene>
<accession>A0A9X3NB00</accession>
<dbReference type="RefSeq" id="WP_270027539.1">
    <property type="nucleotide sequence ID" value="NZ_JAPDDP010000047.1"/>
</dbReference>
<feature type="transmembrane region" description="Helical" evidence="1">
    <location>
        <begin position="148"/>
        <end position="169"/>
    </location>
</feature>
<keyword evidence="1" id="KW-0472">Membrane</keyword>
<evidence type="ECO:0000313" key="3">
    <source>
        <dbReference type="Proteomes" id="UP001147653"/>
    </source>
</evidence>
<proteinExistence type="predicted"/>
<name>A0A9X3NB00_9ACTN</name>